<keyword evidence="1" id="KW-1133">Transmembrane helix</keyword>
<feature type="transmembrane region" description="Helical" evidence="1">
    <location>
        <begin position="110"/>
        <end position="129"/>
    </location>
</feature>
<keyword evidence="1" id="KW-0812">Transmembrane</keyword>
<protein>
    <submittedName>
        <fullName evidence="2">DUF2254 domain-containing protein</fullName>
    </submittedName>
</protein>
<reference evidence="3" key="1">
    <citation type="journal article" date="2019" name="Int. J. Syst. Evol. Microbiol.">
        <title>The Global Catalogue of Microorganisms (GCM) 10K type strain sequencing project: providing services to taxonomists for standard genome sequencing and annotation.</title>
        <authorList>
            <consortium name="The Broad Institute Genomics Platform"/>
            <consortium name="The Broad Institute Genome Sequencing Center for Infectious Disease"/>
            <person name="Wu L."/>
            <person name="Ma J."/>
        </authorList>
    </citation>
    <scope>NUCLEOTIDE SEQUENCE [LARGE SCALE GENOMIC DNA]</scope>
    <source>
        <strain evidence="3">KCTC 42224</strain>
    </source>
</reference>
<name>A0ABV7V1T2_9SPHN</name>
<dbReference type="Pfam" id="PF10011">
    <property type="entry name" value="DUF2254"/>
    <property type="match status" value="1"/>
</dbReference>
<feature type="transmembrane region" description="Helical" evidence="1">
    <location>
        <begin position="65"/>
        <end position="89"/>
    </location>
</feature>
<evidence type="ECO:0000313" key="2">
    <source>
        <dbReference type="EMBL" id="MFC3671379.1"/>
    </source>
</evidence>
<dbReference type="InterPro" id="IPR018723">
    <property type="entry name" value="DUF2254_membrane"/>
</dbReference>
<dbReference type="Proteomes" id="UP001595683">
    <property type="component" value="Unassembled WGS sequence"/>
</dbReference>
<keyword evidence="1" id="KW-0472">Membrane</keyword>
<dbReference type="EMBL" id="JBHRYE010000011">
    <property type="protein sequence ID" value="MFC3671379.1"/>
    <property type="molecule type" value="Genomic_DNA"/>
</dbReference>
<comment type="caution">
    <text evidence="2">The sequence shown here is derived from an EMBL/GenBank/DDBJ whole genome shotgun (WGS) entry which is preliminary data.</text>
</comment>
<keyword evidence="3" id="KW-1185">Reference proteome</keyword>
<organism evidence="2 3">
    <name type="scientific">Novosphingobium pokkalii</name>
    <dbReference type="NCBI Taxonomy" id="1770194"/>
    <lineage>
        <taxon>Bacteria</taxon>
        <taxon>Pseudomonadati</taxon>
        <taxon>Pseudomonadota</taxon>
        <taxon>Alphaproteobacteria</taxon>
        <taxon>Sphingomonadales</taxon>
        <taxon>Sphingomonadaceae</taxon>
        <taxon>Novosphingobium</taxon>
    </lineage>
</organism>
<accession>A0ABV7V1T2</accession>
<feature type="transmembrane region" description="Helical" evidence="1">
    <location>
        <begin position="141"/>
        <end position="166"/>
    </location>
</feature>
<evidence type="ECO:0000313" key="3">
    <source>
        <dbReference type="Proteomes" id="UP001595683"/>
    </source>
</evidence>
<sequence length="470" mass="49603">MKARLLRLSATLRESYWFVPTIMALAALLLALTTVTIDSHAGTMAWTTGLPGLDAARADGARSLLSAIGGSMIGVAGTTFSVTIAAVVYASGQYGPRLLSNFMSDRGNQVTLGTFIATFVYSLVVLRTIRSAGEGGTGAAAFVPQLALLIALVLVLCSIAVLIYFIHHVPMRIHINSVIEQIGGRLVHDIEARFPAKDEPAPANHAGDLPVPQALSADAPLAGQEQPAPILSYGIGYIQVIDEGAVIEAARAHDMVVRLHRQPGDFVHKHSLLMTAWPAGKCSEQAAAALRQACALGSRRSALQDLRFLIDELVEIAARALSPGVNDPFTASSCLDWLGAAMATLAQRRLPPCERVDADGQLRLLLLPVTFDDFIERAFGALAQYASADMIAGKRFLDSLGDVAHHCDDPALIATLARQARAFRALAANTLDGACRDAVVGRADSVLAALARATGESLCAGTTARMEGIT</sequence>
<evidence type="ECO:0000256" key="1">
    <source>
        <dbReference type="SAM" id="Phobius"/>
    </source>
</evidence>
<dbReference type="RefSeq" id="WP_191322629.1">
    <property type="nucleotide sequence ID" value="NZ_BMZP01000001.1"/>
</dbReference>
<proteinExistence type="predicted"/>
<gene>
    <name evidence="2" type="ORF">ACFOOT_08075</name>
</gene>